<protein>
    <submittedName>
        <fullName evidence="2">Diguanylate cyclase</fullName>
    </submittedName>
</protein>
<reference evidence="2 3" key="1">
    <citation type="submission" date="2017-06" db="EMBL/GenBank/DDBJ databases">
        <title>Draft genome of Pseudomonas nitroreducens DF05.</title>
        <authorList>
            <person name="Iyer R."/>
        </authorList>
    </citation>
    <scope>NUCLEOTIDE SEQUENCE [LARGE SCALE GENOMIC DNA]</scope>
    <source>
        <strain evidence="2 3">DF05</strain>
    </source>
</reference>
<gene>
    <name evidence="2" type="ORF">CEG18_16485</name>
</gene>
<feature type="transmembrane region" description="Helical" evidence="1">
    <location>
        <begin position="104"/>
        <end position="124"/>
    </location>
</feature>
<sequence>MQAALSTGYLLYFLLPLWLVAGFADWLCHRRTDIAHTSGTGESALHLLMLLEVGVPLQAALFLQINAGLILLMLACFLAHELTALWDVSMAVQRRRVSPVEQHVHSFLELIPFMAISVVCLLHWDQASALLPGNWERAQFDLRRKEPALPGVYVASIIVATLLFSVLPYLEELLRCHRAARHHQPSHLEEYRP</sequence>
<evidence type="ECO:0000256" key="1">
    <source>
        <dbReference type="SAM" id="Phobius"/>
    </source>
</evidence>
<evidence type="ECO:0000313" key="3">
    <source>
        <dbReference type="Proteomes" id="UP000198145"/>
    </source>
</evidence>
<accession>A0A246F8Y0</accession>
<feature type="transmembrane region" description="Helical" evidence="1">
    <location>
        <begin position="6"/>
        <end position="24"/>
    </location>
</feature>
<evidence type="ECO:0000313" key="2">
    <source>
        <dbReference type="EMBL" id="OWP50033.1"/>
    </source>
</evidence>
<keyword evidence="1" id="KW-0472">Membrane</keyword>
<proteinExistence type="predicted"/>
<dbReference type="RefSeq" id="WP_088418844.1">
    <property type="nucleotide sequence ID" value="NZ_NJBA01000005.1"/>
</dbReference>
<dbReference type="EMBL" id="NJBA01000005">
    <property type="protein sequence ID" value="OWP50033.1"/>
    <property type="molecule type" value="Genomic_DNA"/>
</dbReference>
<dbReference type="AlphaFoldDB" id="A0A246F8Y0"/>
<organism evidence="2 3">
    <name type="scientific">Pseudomonas nitroreducens</name>
    <dbReference type="NCBI Taxonomy" id="46680"/>
    <lineage>
        <taxon>Bacteria</taxon>
        <taxon>Pseudomonadati</taxon>
        <taxon>Pseudomonadota</taxon>
        <taxon>Gammaproteobacteria</taxon>
        <taxon>Pseudomonadales</taxon>
        <taxon>Pseudomonadaceae</taxon>
        <taxon>Pseudomonas</taxon>
    </lineage>
</organism>
<keyword evidence="1" id="KW-0812">Transmembrane</keyword>
<comment type="caution">
    <text evidence="2">The sequence shown here is derived from an EMBL/GenBank/DDBJ whole genome shotgun (WGS) entry which is preliminary data.</text>
</comment>
<feature type="transmembrane region" description="Helical" evidence="1">
    <location>
        <begin position="151"/>
        <end position="170"/>
    </location>
</feature>
<dbReference type="Proteomes" id="UP000198145">
    <property type="component" value="Unassembled WGS sequence"/>
</dbReference>
<keyword evidence="1" id="KW-1133">Transmembrane helix</keyword>
<feature type="transmembrane region" description="Helical" evidence="1">
    <location>
        <begin position="69"/>
        <end position="92"/>
    </location>
</feature>
<name>A0A246F8Y0_PSENT</name>
<dbReference type="eggNOG" id="ENOG5032RE6">
    <property type="taxonomic scope" value="Bacteria"/>
</dbReference>